<name>A0A078MER5_9BACL</name>
<proteinExistence type="predicted"/>
<dbReference type="AlphaFoldDB" id="A0A078MER5"/>
<evidence type="ECO:0000313" key="1">
    <source>
        <dbReference type="EMBL" id="CEA05823.1"/>
    </source>
</evidence>
<dbReference type="EMBL" id="LN483079">
    <property type="protein sequence ID" value="CEA05823.1"/>
    <property type="molecule type" value="Genomic_DNA"/>
</dbReference>
<sequence>MTFIKGFIDVVAVDDKGTFHYIHCTGNGSYVEHYRNLTTGEATVFVGDQEYEYKAGENLA</sequence>
<protein>
    <submittedName>
        <fullName evidence="1">Uncharacterized protein</fullName>
    </submittedName>
</protein>
<dbReference type="HOGENOM" id="CLU_2936117_0_0_9"/>
<dbReference type="PATRIC" id="fig|1461583.4.peg.2561"/>
<gene>
    <name evidence="1" type="ORF">BN1050_02669</name>
</gene>
<reference evidence="1" key="1">
    <citation type="submission" date="2014-07" db="EMBL/GenBank/DDBJ databases">
        <authorList>
            <person name="Urmite Genomes Urmite Genomes"/>
        </authorList>
    </citation>
    <scope>NUCLEOTIDE SEQUENCE</scope>
    <source>
        <strain evidence="1">13S34_air</strain>
    </source>
</reference>
<organism evidence="1">
    <name type="scientific">Metalysinibacillus saudimassiliensis</name>
    <dbReference type="NCBI Taxonomy" id="1461583"/>
    <lineage>
        <taxon>Bacteria</taxon>
        <taxon>Bacillati</taxon>
        <taxon>Bacillota</taxon>
        <taxon>Bacilli</taxon>
        <taxon>Bacillales</taxon>
        <taxon>Caryophanaceae</taxon>
        <taxon>Metalysinibacillus</taxon>
    </lineage>
</organism>
<accession>A0A078MER5</accession>